<proteinExistence type="inferred from homology"/>
<accession>A0ABR8SSS6</accession>
<keyword evidence="9" id="KW-0460">Magnesium</keyword>
<keyword evidence="4" id="KW-0963">Cytoplasm</keyword>
<evidence type="ECO:0000256" key="2">
    <source>
        <dbReference type="ARBA" id="ARBA00007599"/>
    </source>
</evidence>
<sequence length="170" mass="18721">MDRKKVGTLVQEHQEWVFHSKGVQDTDKLAAVLAKLVIPGTVIALDGDLGAGKTAFSQSFARHLGVEGVVNSPTFTLIKEYKGRLALYHMDVYRISLDEAEGLGLDEYFYGDGVSLVEWSSIIPELLPEAHLHIQMEVTGAEERVIRLDGYGAPYASWCQELSRSGVDKG</sequence>
<keyword evidence="7" id="KW-0547">Nucleotide-binding</keyword>
<dbReference type="InterPro" id="IPR027417">
    <property type="entry name" value="P-loop_NTPase"/>
</dbReference>
<dbReference type="NCBIfam" id="TIGR00150">
    <property type="entry name" value="T6A_YjeE"/>
    <property type="match status" value="1"/>
</dbReference>
<evidence type="ECO:0000256" key="1">
    <source>
        <dbReference type="ARBA" id="ARBA00004496"/>
    </source>
</evidence>
<protein>
    <recommendedName>
        <fullName evidence="3">tRNA threonylcarbamoyladenosine biosynthesis protein TsaE</fullName>
    </recommendedName>
    <alternativeName>
        <fullName evidence="10">t(6)A37 threonylcarbamoyladenosine biosynthesis protein TsaE</fullName>
    </alternativeName>
</protein>
<evidence type="ECO:0000256" key="3">
    <source>
        <dbReference type="ARBA" id="ARBA00019010"/>
    </source>
</evidence>
<dbReference type="Pfam" id="PF02367">
    <property type="entry name" value="TsaE"/>
    <property type="match status" value="1"/>
</dbReference>
<evidence type="ECO:0000256" key="10">
    <source>
        <dbReference type="ARBA" id="ARBA00032441"/>
    </source>
</evidence>
<keyword evidence="6" id="KW-0479">Metal-binding</keyword>
<dbReference type="Proteomes" id="UP000608071">
    <property type="component" value="Unassembled WGS sequence"/>
</dbReference>
<dbReference type="PANTHER" id="PTHR33540:SF2">
    <property type="entry name" value="TRNA THREONYLCARBAMOYLADENOSINE BIOSYNTHESIS PROTEIN TSAE"/>
    <property type="match status" value="1"/>
</dbReference>
<comment type="caution">
    <text evidence="11">The sequence shown here is derived from an EMBL/GenBank/DDBJ whole genome shotgun (WGS) entry which is preliminary data.</text>
</comment>
<evidence type="ECO:0000256" key="6">
    <source>
        <dbReference type="ARBA" id="ARBA00022723"/>
    </source>
</evidence>
<dbReference type="InterPro" id="IPR003442">
    <property type="entry name" value="T6A_TsaE"/>
</dbReference>
<dbReference type="SUPFAM" id="SSF52540">
    <property type="entry name" value="P-loop containing nucleoside triphosphate hydrolases"/>
    <property type="match status" value="1"/>
</dbReference>
<gene>
    <name evidence="11" type="primary">tsaE</name>
    <name evidence="11" type="ORF">H9647_00335</name>
</gene>
<name>A0ABR8SSS6_9BACL</name>
<keyword evidence="8" id="KW-0067">ATP-binding</keyword>
<keyword evidence="5" id="KW-0819">tRNA processing</keyword>
<dbReference type="Gene3D" id="3.40.50.300">
    <property type="entry name" value="P-loop containing nucleotide triphosphate hydrolases"/>
    <property type="match status" value="1"/>
</dbReference>
<evidence type="ECO:0000256" key="5">
    <source>
        <dbReference type="ARBA" id="ARBA00022694"/>
    </source>
</evidence>
<dbReference type="PANTHER" id="PTHR33540">
    <property type="entry name" value="TRNA THREONYLCARBAMOYLADENOSINE BIOSYNTHESIS PROTEIN TSAE"/>
    <property type="match status" value="1"/>
</dbReference>
<comment type="subcellular location">
    <subcellularLocation>
        <location evidence="1">Cytoplasm</location>
    </subcellularLocation>
</comment>
<evidence type="ECO:0000313" key="12">
    <source>
        <dbReference type="Proteomes" id="UP000608071"/>
    </source>
</evidence>
<dbReference type="EMBL" id="JACSQL010000001">
    <property type="protein sequence ID" value="MBD7966507.1"/>
    <property type="molecule type" value="Genomic_DNA"/>
</dbReference>
<keyword evidence="12" id="KW-1185">Reference proteome</keyword>
<evidence type="ECO:0000256" key="7">
    <source>
        <dbReference type="ARBA" id="ARBA00022741"/>
    </source>
</evidence>
<evidence type="ECO:0000256" key="4">
    <source>
        <dbReference type="ARBA" id="ARBA00022490"/>
    </source>
</evidence>
<evidence type="ECO:0000256" key="9">
    <source>
        <dbReference type="ARBA" id="ARBA00022842"/>
    </source>
</evidence>
<evidence type="ECO:0000313" key="11">
    <source>
        <dbReference type="EMBL" id="MBD7966507.1"/>
    </source>
</evidence>
<organism evidence="11 12">
    <name type="scientific">Paenibacillus gallinarum</name>
    <dbReference type="NCBI Taxonomy" id="2762232"/>
    <lineage>
        <taxon>Bacteria</taxon>
        <taxon>Bacillati</taxon>
        <taxon>Bacillota</taxon>
        <taxon>Bacilli</taxon>
        <taxon>Bacillales</taxon>
        <taxon>Paenibacillaceae</taxon>
        <taxon>Paenibacillus</taxon>
    </lineage>
</organism>
<evidence type="ECO:0000256" key="8">
    <source>
        <dbReference type="ARBA" id="ARBA00022840"/>
    </source>
</evidence>
<comment type="similarity">
    <text evidence="2">Belongs to the TsaE family.</text>
</comment>
<reference evidence="11 12" key="1">
    <citation type="submission" date="2020-08" db="EMBL/GenBank/DDBJ databases">
        <title>A Genomic Blueprint of the Chicken Gut Microbiome.</title>
        <authorList>
            <person name="Gilroy R."/>
            <person name="Ravi A."/>
            <person name="Getino M."/>
            <person name="Pursley I."/>
            <person name="Horton D.L."/>
            <person name="Alikhan N.-F."/>
            <person name="Baker D."/>
            <person name="Gharbi K."/>
            <person name="Hall N."/>
            <person name="Watson M."/>
            <person name="Adriaenssens E.M."/>
            <person name="Foster-Nyarko E."/>
            <person name="Jarju S."/>
            <person name="Secka A."/>
            <person name="Antonio M."/>
            <person name="Oren A."/>
            <person name="Chaudhuri R."/>
            <person name="La Ragione R.M."/>
            <person name="Hildebrand F."/>
            <person name="Pallen M.J."/>
        </authorList>
    </citation>
    <scope>NUCLEOTIDE SEQUENCE [LARGE SCALE GENOMIC DNA]</scope>
    <source>
        <strain evidence="11 12">Sa2BVA9</strain>
    </source>
</reference>